<sequence>MSGHGDPIPMTARASAPLTGSAEVPGDKSISHRALILGAMAVGAAQITGLL</sequence>
<dbReference type="EMBL" id="LAZR01055919">
    <property type="protein sequence ID" value="KKK75325.1"/>
    <property type="molecule type" value="Genomic_DNA"/>
</dbReference>
<dbReference type="InterPro" id="IPR001986">
    <property type="entry name" value="Enolpyruvate_Tfrase_dom"/>
</dbReference>
<dbReference type="Pfam" id="PF00275">
    <property type="entry name" value="EPSP_synthase"/>
    <property type="match status" value="1"/>
</dbReference>
<feature type="non-terminal residue" evidence="4">
    <location>
        <position position="51"/>
    </location>
</feature>
<feature type="domain" description="Enolpyruvate transferase" evidence="3">
    <location>
        <begin position="14"/>
        <end position="51"/>
    </location>
</feature>
<dbReference type="InterPro" id="IPR013792">
    <property type="entry name" value="RNA3'P_cycl/enolpyr_Trfase_a/b"/>
</dbReference>
<dbReference type="InterPro" id="IPR036968">
    <property type="entry name" value="Enolpyruvate_Tfrase_sf"/>
</dbReference>
<dbReference type="GO" id="GO:0016765">
    <property type="term" value="F:transferase activity, transferring alkyl or aryl (other than methyl) groups"/>
    <property type="evidence" value="ECO:0007669"/>
    <property type="project" value="InterPro"/>
</dbReference>
<comment type="caution">
    <text evidence="4">The sequence shown here is derived from an EMBL/GenBank/DDBJ whole genome shotgun (WGS) entry which is preliminary data.</text>
</comment>
<evidence type="ECO:0000259" key="3">
    <source>
        <dbReference type="Pfam" id="PF00275"/>
    </source>
</evidence>
<evidence type="ECO:0000256" key="1">
    <source>
        <dbReference type="ARBA" id="ARBA00022679"/>
    </source>
</evidence>
<proteinExistence type="predicted"/>
<organism evidence="4">
    <name type="scientific">marine sediment metagenome</name>
    <dbReference type="NCBI Taxonomy" id="412755"/>
    <lineage>
        <taxon>unclassified sequences</taxon>
        <taxon>metagenomes</taxon>
        <taxon>ecological metagenomes</taxon>
    </lineage>
</organism>
<reference evidence="4" key="1">
    <citation type="journal article" date="2015" name="Nature">
        <title>Complex archaea that bridge the gap between prokaryotes and eukaryotes.</title>
        <authorList>
            <person name="Spang A."/>
            <person name="Saw J.H."/>
            <person name="Jorgensen S.L."/>
            <person name="Zaremba-Niedzwiedzka K."/>
            <person name="Martijn J."/>
            <person name="Lind A.E."/>
            <person name="van Eijk R."/>
            <person name="Schleper C."/>
            <person name="Guy L."/>
            <person name="Ettema T.J."/>
        </authorList>
    </citation>
    <scope>NUCLEOTIDE SEQUENCE</scope>
</reference>
<dbReference type="Gene3D" id="3.65.10.10">
    <property type="entry name" value="Enolpyruvate transferase domain"/>
    <property type="match status" value="1"/>
</dbReference>
<dbReference type="SUPFAM" id="SSF55205">
    <property type="entry name" value="EPT/RTPC-like"/>
    <property type="match status" value="1"/>
</dbReference>
<name>A0A0F8YNL0_9ZZZZ</name>
<evidence type="ECO:0000313" key="4">
    <source>
        <dbReference type="EMBL" id="KKK75325.1"/>
    </source>
</evidence>
<feature type="region of interest" description="Disordered" evidence="2">
    <location>
        <begin position="1"/>
        <end position="25"/>
    </location>
</feature>
<dbReference type="AlphaFoldDB" id="A0A0F8YNL0"/>
<keyword evidence="1" id="KW-0808">Transferase</keyword>
<gene>
    <name evidence="4" type="ORF">LCGC14_2874830</name>
</gene>
<protein>
    <recommendedName>
        <fullName evidence="3">Enolpyruvate transferase domain-containing protein</fullName>
    </recommendedName>
</protein>
<accession>A0A0F8YNL0</accession>
<evidence type="ECO:0000256" key="2">
    <source>
        <dbReference type="SAM" id="MobiDB-lite"/>
    </source>
</evidence>